<proteinExistence type="predicted"/>
<keyword evidence="5 7" id="KW-1133">Transmembrane helix</keyword>
<feature type="transmembrane region" description="Helical" evidence="7">
    <location>
        <begin position="139"/>
        <end position="157"/>
    </location>
</feature>
<feature type="transmembrane region" description="Helical" evidence="7">
    <location>
        <begin position="196"/>
        <end position="218"/>
    </location>
</feature>
<accession>A0A174H6W0</accession>
<dbReference type="InterPro" id="IPR048279">
    <property type="entry name" value="MdtK-like"/>
</dbReference>
<dbReference type="AlphaFoldDB" id="A0A174H6W0"/>
<feature type="transmembrane region" description="Helical" evidence="7">
    <location>
        <begin position="20"/>
        <end position="40"/>
    </location>
</feature>
<organism evidence="8 9">
    <name type="scientific">Fusicatenibacter saccharivorans</name>
    <dbReference type="NCBI Taxonomy" id="1150298"/>
    <lineage>
        <taxon>Bacteria</taxon>
        <taxon>Bacillati</taxon>
        <taxon>Bacillota</taxon>
        <taxon>Clostridia</taxon>
        <taxon>Lachnospirales</taxon>
        <taxon>Lachnospiraceae</taxon>
        <taxon>Fusicatenibacter</taxon>
    </lineage>
</organism>
<feature type="transmembrane region" description="Helical" evidence="7">
    <location>
        <begin position="389"/>
        <end position="411"/>
    </location>
</feature>
<dbReference type="InterPro" id="IPR002528">
    <property type="entry name" value="MATE_fam"/>
</dbReference>
<dbReference type="InterPro" id="IPR052031">
    <property type="entry name" value="Membrane_Transporter-Flippase"/>
</dbReference>
<dbReference type="RefSeq" id="WP_055265080.1">
    <property type="nucleotide sequence ID" value="NZ_CZAL01000001.1"/>
</dbReference>
<feature type="transmembrane region" description="Helical" evidence="7">
    <location>
        <begin position="60"/>
        <end position="82"/>
    </location>
</feature>
<name>A0A174H6W0_9FIRM</name>
<evidence type="ECO:0000313" key="9">
    <source>
        <dbReference type="Proteomes" id="UP000095709"/>
    </source>
</evidence>
<evidence type="ECO:0000256" key="3">
    <source>
        <dbReference type="ARBA" id="ARBA00022475"/>
    </source>
</evidence>
<evidence type="ECO:0000256" key="6">
    <source>
        <dbReference type="ARBA" id="ARBA00023136"/>
    </source>
</evidence>
<evidence type="ECO:0000256" key="2">
    <source>
        <dbReference type="ARBA" id="ARBA00022448"/>
    </source>
</evidence>
<evidence type="ECO:0000256" key="7">
    <source>
        <dbReference type="SAM" id="Phobius"/>
    </source>
</evidence>
<feature type="transmembrane region" description="Helical" evidence="7">
    <location>
        <begin position="423"/>
        <end position="443"/>
    </location>
</feature>
<keyword evidence="6 7" id="KW-0472">Membrane</keyword>
<feature type="transmembrane region" description="Helical" evidence="7">
    <location>
        <begin position="102"/>
        <end position="127"/>
    </location>
</feature>
<dbReference type="EMBL" id="CZAL01000001">
    <property type="protein sequence ID" value="CUO70653.1"/>
    <property type="molecule type" value="Genomic_DNA"/>
</dbReference>
<dbReference type="Proteomes" id="UP000095709">
    <property type="component" value="Unassembled WGS sequence"/>
</dbReference>
<keyword evidence="2" id="KW-0813">Transport</keyword>
<dbReference type="NCBIfam" id="TIGR00797">
    <property type="entry name" value="matE"/>
    <property type="match status" value="1"/>
</dbReference>
<feature type="transmembrane region" description="Helical" evidence="7">
    <location>
        <begin position="319"/>
        <end position="340"/>
    </location>
</feature>
<dbReference type="GO" id="GO:0005886">
    <property type="term" value="C:plasma membrane"/>
    <property type="evidence" value="ECO:0007669"/>
    <property type="project" value="UniProtKB-SubCell"/>
</dbReference>
<feature type="transmembrane region" description="Helical" evidence="7">
    <location>
        <begin position="360"/>
        <end position="382"/>
    </location>
</feature>
<dbReference type="GO" id="GO:0042910">
    <property type="term" value="F:xenobiotic transmembrane transporter activity"/>
    <property type="evidence" value="ECO:0007669"/>
    <property type="project" value="InterPro"/>
</dbReference>
<sequence>MAKENKKEVSFVEGPIFQSLIRFALPVLGALILQAAYGAVDLLVVGWFGDASSISAVGTGSSFMQMVTFIITSLAMGSTVMIGQHIGEGKPDKAGKTVGTSIVLFAIIGIAMTVILELFAGSIANILQVPAESFDKTVLYLRICSGGILIIIAYNVISSVLRGIGNANLPLLFVGIACAANIAGDLFFVGVLKLDVAGAALATVLAQLISVIASMGVLKKGNLPIEFKKEDCRIDRDELKKVLNVGVPIALQETTVQISFLVINSIINGMGLMPSAGYGVAQKLTSFIMLIPSSVMQSVSAFVAQNTGAGKKDRAWKGFLTAIATGCSLGVVIFCIGFFGGSVISRIFTSDPAVIEQSAAYLRGFAPECILTCVLFSSIGYFNGRGISIPVMIQGITSACLIRIPLALFFSHLPNTNLTFVGMSTPITTVYGICFFMICFARLKKKGQM</sequence>
<protein>
    <submittedName>
        <fullName evidence="8">Multidrug export protein mepA</fullName>
    </submittedName>
</protein>
<evidence type="ECO:0000256" key="1">
    <source>
        <dbReference type="ARBA" id="ARBA00004651"/>
    </source>
</evidence>
<keyword evidence="4 7" id="KW-0812">Transmembrane</keyword>
<dbReference type="PANTHER" id="PTHR43549:SF3">
    <property type="entry name" value="MULTIDRUG RESISTANCE PROTEIN YPNP-RELATED"/>
    <property type="match status" value="1"/>
</dbReference>
<evidence type="ECO:0000256" key="5">
    <source>
        <dbReference type="ARBA" id="ARBA00022989"/>
    </source>
</evidence>
<dbReference type="Pfam" id="PF01554">
    <property type="entry name" value="MatE"/>
    <property type="match status" value="2"/>
</dbReference>
<feature type="transmembrane region" description="Helical" evidence="7">
    <location>
        <begin position="169"/>
        <end position="190"/>
    </location>
</feature>
<gene>
    <name evidence="8" type="primary">mepA_2</name>
    <name evidence="8" type="ORF">ERS852498_00289</name>
</gene>
<reference evidence="8 9" key="1">
    <citation type="submission" date="2015-09" db="EMBL/GenBank/DDBJ databases">
        <authorList>
            <consortium name="Pathogen Informatics"/>
        </authorList>
    </citation>
    <scope>NUCLEOTIDE SEQUENCE [LARGE SCALE GENOMIC DNA]</scope>
    <source>
        <strain evidence="8 9">2789STDY5834885</strain>
    </source>
</reference>
<dbReference type="PANTHER" id="PTHR43549">
    <property type="entry name" value="MULTIDRUG RESISTANCE PROTEIN YPNP-RELATED"/>
    <property type="match status" value="1"/>
</dbReference>
<dbReference type="PIRSF" id="PIRSF006603">
    <property type="entry name" value="DinF"/>
    <property type="match status" value="1"/>
</dbReference>
<evidence type="ECO:0000256" key="4">
    <source>
        <dbReference type="ARBA" id="ARBA00022692"/>
    </source>
</evidence>
<comment type="subcellular location">
    <subcellularLocation>
        <location evidence="1">Cell membrane</location>
        <topology evidence="1">Multi-pass membrane protein</topology>
    </subcellularLocation>
</comment>
<evidence type="ECO:0000313" key="8">
    <source>
        <dbReference type="EMBL" id="CUO70653.1"/>
    </source>
</evidence>
<dbReference type="CDD" id="cd13138">
    <property type="entry name" value="MATE_yoeA_like"/>
    <property type="match status" value="1"/>
</dbReference>
<keyword evidence="3" id="KW-1003">Cell membrane</keyword>
<dbReference type="GO" id="GO:0015297">
    <property type="term" value="F:antiporter activity"/>
    <property type="evidence" value="ECO:0007669"/>
    <property type="project" value="InterPro"/>
</dbReference>